<dbReference type="InterPro" id="IPR027417">
    <property type="entry name" value="P-loop_NTPase"/>
</dbReference>
<proteinExistence type="predicted"/>
<keyword evidence="1" id="KW-0808">Transferase</keyword>
<name>A0A9D2FKA8_9FIRM</name>
<gene>
    <name evidence="1" type="ORF">H9724_05090</name>
</gene>
<evidence type="ECO:0000313" key="2">
    <source>
        <dbReference type="Proteomes" id="UP000824105"/>
    </source>
</evidence>
<keyword evidence="1" id="KW-0418">Kinase</keyword>
<dbReference type="EMBL" id="DXBF01000047">
    <property type="protein sequence ID" value="HIZ62127.1"/>
    <property type="molecule type" value="Genomic_DNA"/>
</dbReference>
<accession>A0A9D2FKA8</accession>
<dbReference type="InterPro" id="IPR052922">
    <property type="entry name" value="Cytidylate_Kinase-2"/>
</dbReference>
<dbReference type="Proteomes" id="UP000824105">
    <property type="component" value="Unassembled WGS sequence"/>
</dbReference>
<dbReference type="AlphaFoldDB" id="A0A9D2FKA8"/>
<comment type="caution">
    <text evidence="1">The sequence shown here is derived from an EMBL/GenBank/DDBJ whole genome shotgun (WGS) entry which is preliminary data.</text>
</comment>
<reference evidence="1" key="2">
    <citation type="submission" date="2021-04" db="EMBL/GenBank/DDBJ databases">
        <authorList>
            <person name="Gilroy R."/>
        </authorList>
    </citation>
    <scope>NUCLEOTIDE SEQUENCE</scope>
    <source>
        <strain evidence="1">CHK188-11489</strain>
    </source>
</reference>
<dbReference type="GO" id="GO:0016301">
    <property type="term" value="F:kinase activity"/>
    <property type="evidence" value="ECO:0007669"/>
    <property type="project" value="UniProtKB-KW"/>
</dbReference>
<dbReference type="PANTHER" id="PTHR37816:SF3">
    <property type="entry name" value="MODULATES DNA TOPOLOGY"/>
    <property type="match status" value="1"/>
</dbReference>
<dbReference type="Gene3D" id="3.40.50.300">
    <property type="entry name" value="P-loop containing nucleotide triphosphate hydrolases"/>
    <property type="match status" value="1"/>
</dbReference>
<dbReference type="PANTHER" id="PTHR37816">
    <property type="entry name" value="YALI0E33011P"/>
    <property type="match status" value="1"/>
</dbReference>
<dbReference type="SUPFAM" id="SSF52540">
    <property type="entry name" value="P-loop containing nucleoside triphosphate hydrolases"/>
    <property type="match status" value="1"/>
</dbReference>
<organism evidence="1 2">
    <name type="scientific">Candidatus Gemmiger avistercoris</name>
    <dbReference type="NCBI Taxonomy" id="2838606"/>
    <lineage>
        <taxon>Bacteria</taxon>
        <taxon>Bacillati</taxon>
        <taxon>Bacillota</taxon>
        <taxon>Clostridia</taxon>
        <taxon>Eubacteriales</taxon>
        <taxon>Gemmiger</taxon>
    </lineage>
</organism>
<evidence type="ECO:0000313" key="1">
    <source>
        <dbReference type="EMBL" id="HIZ62127.1"/>
    </source>
</evidence>
<sequence>MQKVLILGCPGAGKSTFARRLHAVTGLPLHYLDRLWHRPDRSTAAPEDFDRALAQILAGDRWIVDGNYLRTLERRLQACDTVFFLDYPLALCLAGVQARLGVPREDLPWVETVLDEEFRQEILDFPTVQRPQVLRLLAAAGDKHIVTFRTRGEAGCCLQRLAAQAAAGGKDPV</sequence>
<reference evidence="1" key="1">
    <citation type="journal article" date="2021" name="PeerJ">
        <title>Extensive microbial diversity within the chicken gut microbiome revealed by metagenomics and culture.</title>
        <authorList>
            <person name="Gilroy R."/>
            <person name="Ravi A."/>
            <person name="Getino M."/>
            <person name="Pursley I."/>
            <person name="Horton D.L."/>
            <person name="Alikhan N.F."/>
            <person name="Baker D."/>
            <person name="Gharbi K."/>
            <person name="Hall N."/>
            <person name="Watson M."/>
            <person name="Adriaenssens E.M."/>
            <person name="Foster-Nyarko E."/>
            <person name="Jarju S."/>
            <person name="Secka A."/>
            <person name="Antonio M."/>
            <person name="Oren A."/>
            <person name="Chaudhuri R.R."/>
            <person name="La Ragione R."/>
            <person name="Hildebrand F."/>
            <person name="Pallen M.J."/>
        </authorList>
    </citation>
    <scope>NUCLEOTIDE SEQUENCE</scope>
    <source>
        <strain evidence="1">CHK188-11489</strain>
    </source>
</reference>
<protein>
    <submittedName>
        <fullName evidence="1">Adenylate kinase</fullName>
    </submittedName>
</protein>